<organism evidence="3 4">
    <name type="scientific">Pseudocohnilembus persalinus</name>
    <name type="common">Ciliate</name>
    <dbReference type="NCBI Taxonomy" id="266149"/>
    <lineage>
        <taxon>Eukaryota</taxon>
        <taxon>Sar</taxon>
        <taxon>Alveolata</taxon>
        <taxon>Ciliophora</taxon>
        <taxon>Intramacronucleata</taxon>
        <taxon>Oligohymenophorea</taxon>
        <taxon>Scuticociliatia</taxon>
        <taxon>Philasterida</taxon>
        <taxon>Pseudocohnilembidae</taxon>
        <taxon>Pseudocohnilembus</taxon>
    </lineage>
</organism>
<evidence type="ECO:0000256" key="1">
    <source>
        <dbReference type="SAM" id="Coils"/>
    </source>
</evidence>
<feature type="compositionally biased region" description="Polar residues" evidence="2">
    <location>
        <begin position="337"/>
        <end position="351"/>
    </location>
</feature>
<keyword evidence="4" id="KW-1185">Reference proteome</keyword>
<evidence type="ECO:0000313" key="3">
    <source>
        <dbReference type="EMBL" id="KRX03802.1"/>
    </source>
</evidence>
<feature type="region of interest" description="Disordered" evidence="2">
    <location>
        <begin position="676"/>
        <end position="727"/>
    </location>
</feature>
<accession>A0A0V0QP05</accession>
<comment type="caution">
    <text evidence="3">The sequence shown here is derived from an EMBL/GenBank/DDBJ whole genome shotgun (WGS) entry which is preliminary data.</text>
</comment>
<dbReference type="OMA" id="LMNTEYH"/>
<sequence>MSFQSDYGKIEQLEGEVDKLRKTLMTKEKDFNKETAILKQKNELMQMQIQDFKKREENFKKMNETIMETLNDLSSNKQPNQNLIKEIHSILESHSQNSICAKYKHVEKIEELKDENSRLVEILNQHGIKVTDSQVIEGNASIQSYKNLIVELQQKIDKVEKEKNDILQKVDKAVEIEEEIKQLKKKFQDELDYQKMKYEQDIQNYEKKLEKNQSIIKKYQGVLEKNPEEISQYKEKIKQLENKLKEEENAHESILNKTIMENDELSQKCKKLEYQLRNFCDDATQMKSIKQLEQNQGKSLGSNKVNKNVRDSTNENMFQKHRGSYNDIQLKNRKKSISQQPRIQNSSRNQQQASLICNEIDRSINFSNNQKILDEIDESTVNISRMNNPKNVKFILKNNDFLNQLKNIDQMPLAFSEFEKKKNNKNTENSNSKQNNNVYCDQCSQNIKQCDFESHVKRCHFQDEQLPQRYQQKILGNSSQQNINKSQQFQYNTVNNVGKYGDISNIHNQINNSSMAIKTQQTSTLNQYNQQQQGQNNFYGIYGVLNSEKELIEEKLYQLEQRLMNTEYHNEQLQDDREKLRDELNNVMEELNRAKQNTSMQNQDNDACSSALKGEIKFLINKLLKEKGKLNDKNVSGTLNTTVNQSTSNLNISSFNNLTQNNKSYTNYNESSSFLQTQQQFQYQQQQQQQQQFNNGVSRSGSSRSFQNQRQPNFMVNQSMNNVNNSKFGREYSNFTIKNRSSQENINVKRSTSNNNFMNEYI</sequence>
<feature type="coiled-coil region" evidence="1">
    <location>
        <begin position="142"/>
        <end position="282"/>
    </location>
</feature>
<dbReference type="EMBL" id="LDAU01000126">
    <property type="protein sequence ID" value="KRX03802.1"/>
    <property type="molecule type" value="Genomic_DNA"/>
</dbReference>
<dbReference type="AlphaFoldDB" id="A0A0V0QP05"/>
<reference evidence="3 4" key="1">
    <citation type="journal article" date="2015" name="Sci. Rep.">
        <title>Genome of the facultative scuticociliatosis pathogen Pseudocohnilembus persalinus provides insight into its virulence through horizontal gene transfer.</title>
        <authorList>
            <person name="Xiong J."/>
            <person name="Wang G."/>
            <person name="Cheng J."/>
            <person name="Tian M."/>
            <person name="Pan X."/>
            <person name="Warren A."/>
            <person name="Jiang C."/>
            <person name="Yuan D."/>
            <person name="Miao W."/>
        </authorList>
    </citation>
    <scope>NUCLEOTIDE SEQUENCE [LARGE SCALE GENOMIC DNA]</scope>
    <source>
        <strain evidence="3">36N120E</strain>
    </source>
</reference>
<dbReference type="Proteomes" id="UP000054937">
    <property type="component" value="Unassembled WGS sequence"/>
</dbReference>
<feature type="compositionally biased region" description="Low complexity" evidence="2">
    <location>
        <begin position="676"/>
        <end position="726"/>
    </location>
</feature>
<name>A0A0V0QP05_PSEPJ</name>
<protein>
    <submittedName>
        <fullName evidence="3">Uncharacterized protein</fullName>
    </submittedName>
</protein>
<dbReference type="InParanoid" id="A0A0V0QP05"/>
<dbReference type="OrthoDB" id="313592at2759"/>
<feature type="region of interest" description="Disordered" evidence="2">
    <location>
        <begin position="329"/>
        <end position="351"/>
    </location>
</feature>
<gene>
    <name evidence="3" type="ORF">PPERSA_04310</name>
</gene>
<evidence type="ECO:0000313" key="4">
    <source>
        <dbReference type="Proteomes" id="UP000054937"/>
    </source>
</evidence>
<proteinExistence type="predicted"/>
<evidence type="ECO:0000256" key="2">
    <source>
        <dbReference type="SAM" id="MobiDB-lite"/>
    </source>
</evidence>
<feature type="coiled-coil region" evidence="1">
    <location>
        <begin position="556"/>
        <end position="604"/>
    </location>
</feature>
<keyword evidence="1" id="KW-0175">Coiled coil</keyword>